<reference evidence="2" key="3">
    <citation type="journal article" date="2014" name="Nature">
        <title>Elephant shark genome provides unique insights into gnathostome evolution.</title>
        <authorList>
            <consortium name="International Elephant Shark Genome Sequencing Consortium"/>
            <person name="Venkatesh B."/>
            <person name="Lee A.P."/>
            <person name="Ravi V."/>
            <person name="Maurya A.K."/>
            <person name="Lian M.M."/>
            <person name="Swann J.B."/>
            <person name="Ohta Y."/>
            <person name="Flajnik M.F."/>
            <person name="Sutoh Y."/>
            <person name="Kasahara M."/>
            <person name="Hoon S."/>
            <person name="Gangu V."/>
            <person name="Roy S.W."/>
            <person name="Irimia M."/>
            <person name="Korzh V."/>
            <person name="Kondrychyn I."/>
            <person name="Lim Z.W."/>
            <person name="Tay B.H."/>
            <person name="Tohari S."/>
            <person name="Kong K.W."/>
            <person name="Ho S."/>
            <person name="Lorente-Galdos B."/>
            <person name="Quilez J."/>
            <person name="Marques-Bonet T."/>
            <person name="Raney B.J."/>
            <person name="Ingham P.W."/>
            <person name="Tay A."/>
            <person name="Hillier L.W."/>
            <person name="Minx P."/>
            <person name="Boehm T."/>
            <person name="Wilson R.K."/>
            <person name="Brenner S."/>
            <person name="Warren W.C."/>
        </authorList>
    </citation>
    <scope>NUCLEOTIDE SEQUENCE [LARGE SCALE GENOMIC DNA]</scope>
</reference>
<dbReference type="PANTHER" id="PTHR45913:SF21">
    <property type="entry name" value="DUF4371 DOMAIN-CONTAINING PROTEIN"/>
    <property type="match status" value="1"/>
</dbReference>
<evidence type="ECO:0008006" key="3">
    <source>
        <dbReference type="Google" id="ProtNLM"/>
    </source>
</evidence>
<reference evidence="1" key="5">
    <citation type="submission" date="2025-09" db="UniProtKB">
        <authorList>
            <consortium name="Ensembl"/>
        </authorList>
    </citation>
    <scope>IDENTIFICATION</scope>
</reference>
<evidence type="ECO:0000313" key="1">
    <source>
        <dbReference type="Ensembl" id="ENSCMIP00000018751.1"/>
    </source>
</evidence>
<keyword evidence="2" id="KW-1185">Reference proteome</keyword>
<reference evidence="1" key="4">
    <citation type="submission" date="2025-08" db="UniProtKB">
        <authorList>
            <consortium name="Ensembl"/>
        </authorList>
    </citation>
    <scope>IDENTIFICATION</scope>
</reference>
<proteinExistence type="predicted"/>
<dbReference type="GeneTree" id="ENSGT01000000215787"/>
<reference evidence="2" key="2">
    <citation type="journal article" date="2007" name="PLoS Biol.">
        <title>Survey sequencing and comparative analysis of the elephant shark (Callorhinchus milii) genome.</title>
        <authorList>
            <person name="Venkatesh B."/>
            <person name="Kirkness E.F."/>
            <person name="Loh Y.H."/>
            <person name="Halpern A.L."/>
            <person name="Lee A.P."/>
            <person name="Johnson J."/>
            <person name="Dandona N."/>
            <person name="Viswanathan L.D."/>
            <person name="Tay A."/>
            <person name="Venter J.C."/>
            <person name="Strausberg R.L."/>
            <person name="Brenner S."/>
        </authorList>
    </citation>
    <scope>NUCLEOTIDE SEQUENCE [LARGE SCALE GENOMIC DNA]</scope>
</reference>
<accession>A0A4W3HRD2</accession>
<name>A0A4W3HRD2_CALMI</name>
<reference evidence="2" key="1">
    <citation type="journal article" date="2006" name="Science">
        <title>Ancient noncoding elements conserved in the human genome.</title>
        <authorList>
            <person name="Venkatesh B."/>
            <person name="Kirkness E.F."/>
            <person name="Loh Y.H."/>
            <person name="Halpern A.L."/>
            <person name="Lee A.P."/>
            <person name="Johnson J."/>
            <person name="Dandona N."/>
            <person name="Viswanathan L.D."/>
            <person name="Tay A."/>
            <person name="Venter J.C."/>
            <person name="Strausberg R.L."/>
            <person name="Brenner S."/>
        </authorList>
    </citation>
    <scope>NUCLEOTIDE SEQUENCE [LARGE SCALE GENOMIC DNA]</scope>
</reference>
<dbReference type="OMA" id="LWISHIM"/>
<evidence type="ECO:0000313" key="2">
    <source>
        <dbReference type="Proteomes" id="UP000314986"/>
    </source>
</evidence>
<organism evidence="1 2">
    <name type="scientific">Callorhinchus milii</name>
    <name type="common">Ghost shark</name>
    <dbReference type="NCBI Taxonomy" id="7868"/>
    <lineage>
        <taxon>Eukaryota</taxon>
        <taxon>Metazoa</taxon>
        <taxon>Chordata</taxon>
        <taxon>Craniata</taxon>
        <taxon>Vertebrata</taxon>
        <taxon>Chondrichthyes</taxon>
        <taxon>Holocephali</taxon>
        <taxon>Chimaeriformes</taxon>
        <taxon>Callorhinchidae</taxon>
        <taxon>Callorhinchus</taxon>
    </lineage>
</organism>
<dbReference type="AlphaFoldDB" id="A0A4W3HRD2"/>
<sequence>MEHLVMVDSRNGFIVLCKKDHAFQSKLNLWISHIMKKSLLHFPRLKKVIIETADENVFDPQPFMQHLEKLQQEFSLRFQEFNTIVPIVKFIVNPFSTVDVSETAIIIEKYDIILQSHAKDDNFWKLIDKNKYPLLSSAALRINCCYGSTYLCESLFANMKYVNSSYNPDFNMLVEEVQCQ</sequence>
<dbReference type="Proteomes" id="UP000314986">
    <property type="component" value="Unassembled WGS sequence"/>
</dbReference>
<protein>
    <recommendedName>
        <fullName evidence="3">HAT C-terminal dimerisation domain-containing protein</fullName>
    </recommendedName>
</protein>
<dbReference type="PANTHER" id="PTHR45913">
    <property type="entry name" value="EPM2A-INTERACTING PROTEIN 1"/>
    <property type="match status" value="1"/>
</dbReference>
<dbReference type="Ensembl" id="ENSCMIT00000019105.1">
    <property type="protein sequence ID" value="ENSCMIP00000018751.1"/>
    <property type="gene ID" value="ENSCMIG00000008805.1"/>
</dbReference>
<dbReference type="InParanoid" id="A0A4W3HRD2"/>